<dbReference type="Gene3D" id="3.30.420.40">
    <property type="match status" value="1"/>
</dbReference>
<evidence type="ECO:0000313" key="4">
    <source>
        <dbReference type="Proteomes" id="UP000243797"/>
    </source>
</evidence>
<accession>A0A2K1QX00</accession>
<keyword evidence="1" id="KW-0547">Nucleotide-binding</keyword>
<evidence type="ECO:0000256" key="2">
    <source>
        <dbReference type="ARBA" id="ARBA00022840"/>
    </source>
</evidence>
<dbReference type="Pfam" id="PF00012">
    <property type="entry name" value="HSP70"/>
    <property type="match status" value="1"/>
</dbReference>
<keyword evidence="2" id="KW-0067">ATP-binding</keyword>
<dbReference type="Proteomes" id="UP000243797">
    <property type="component" value="Unassembled WGS sequence"/>
</dbReference>
<dbReference type="STRING" id="2082308.A0A2K1QX00"/>
<organism evidence="3 4">
    <name type="scientific">Sphaceloma murrayae</name>
    <dbReference type="NCBI Taxonomy" id="2082308"/>
    <lineage>
        <taxon>Eukaryota</taxon>
        <taxon>Fungi</taxon>
        <taxon>Dikarya</taxon>
        <taxon>Ascomycota</taxon>
        <taxon>Pezizomycotina</taxon>
        <taxon>Dothideomycetes</taxon>
        <taxon>Dothideomycetidae</taxon>
        <taxon>Myriangiales</taxon>
        <taxon>Elsinoaceae</taxon>
        <taxon>Sphaceloma</taxon>
    </lineage>
</organism>
<dbReference type="PANTHER" id="PTHR14187:SF5">
    <property type="entry name" value="HEAT SHOCK 70 KDA PROTEIN 12A"/>
    <property type="match status" value="1"/>
</dbReference>
<dbReference type="CDD" id="cd10170">
    <property type="entry name" value="ASKHA_NBD_HSP70"/>
    <property type="match status" value="1"/>
</dbReference>
<sequence length="291" mass="32507">MPPKRRAKSGVYRTAKLLITMGVDFGDTFSGQVSCNQGSSAAHKPRIQFISSKDGVNTKEITVIKKWPCSDHLMERIQTRVMYDDDGMVAKWGGRILSKEDFIQYFKLLLNEKEPMPQGITREDLLRALDNFGKTPEDAATNFFLSKTTIEWVIEVPAMWTDAAKDATGRAAVNVGMINNLRLVTEPEAAAVYTLAEARLIKPQVGSIICCLDCGEAALDAVTPRKGALEGGAFLDERFVNLLKRRLGSARFQELCEMREGRVFQAAMDRFQLNVKTHFDAFADELDAKNF</sequence>
<comment type="caution">
    <text evidence="3">The sequence shown here is derived from an EMBL/GenBank/DDBJ whole genome shotgun (WGS) entry which is preliminary data.</text>
</comment>
<proteinExistence type="predicted"/>
<dbReference type="InParanoid" id="A0A2K1QX00"/>
<dbReference type="PANTHER" id="PTHR14187">
    <property type="entry name" value="ALPHA KINASE/ELONGATION FACTOR 2 KINASE"/>
    <property type="match status" value="1"/>
</dbReference>
<dbReference type="GO" id="GO:0140662">
    <property type="term" value="F:ATP-dependent protein folding chaperone"/>
    <property type="evidence" value="ECO:0007669"/>
    <property type="project" value="InterPro"/>
</dbReference>
<dbReference type="AlphaFoldDB" id="A0A2K1QX00"/>
<dbReference type="InterPro" id="IPR013126">
    <property type="entry name" value="Hsp_70_fam"/>
</dbReference>
<name>A0A2K1QX00_9PEZI</name>
<evidence type="ECO:0000313" key="3">
    <source>
        <dbReference type="EMBL" id="PNS19581.1"/>
    </source>
</evidence>
<protein>
    <submittedName>
        <fullName evidence="3">Heat shock protein 12B</fullName>
    </submittedName>
</protein>
<gene>
    <name evidence="3" type="ORF">CAC42_7425</name>
</gene>
<dbReference type="OrthoDB" id="2963168at2759"/>
<dbReference type="GO" id="GO:0005524">
    <property type="term" value="F:ATP binding"/>
    <property type="evidence" value="ECO:0007669"/>
    <property type="project" value="UniProtKB-KW"/>
</dbReference>
<keyword evidence="3" id="KW-0346">Stress response</keyword>
<dbReference type="SUPFAM" id="SSF53067">
    <property type="entry name" value="Actin-like ATPase domain"/>
    <property type="match status" value="1"/>
</dbReference>
<dbReference type="InterPro" id="IPR043129">
    <property type="entry name" value="ATPase_NBD"/>
</dbReference>
<evidence type="ECO:0000256" key="1">
    <source>
        <dbReference type="ARBA" id="ARBA00022741"/>
    </source>
</evidence>
<keyword evidence="4" id="KW-1185">Reference proteome</keyword>
<dbReference type="EMBL" id="NKHZ01000031">
    <property type="protein sequence ID" value="PNS19581.1"/>
    <property type="molecule type" value="Genomic_DNA"/>
</dbReference>
<reference evidence="3 4" key="1">
    <citation type="submission" date="2017-06" db="EMBL/GenBank/DDBJ databases">
        <title>Draft genome sequence of a variant of Elsinoe murrayae.</title>
        <authorList>
            <person name="Cheng Q."/>
        </authorList>
    </citation>
    <scope>NUCLEOTIDE SEQUENCE [LARGE SCALE GENOMIC DNA]</scope>
    <source>
        <strain evidence="3 4">CQ-2017a</strain>
    </source>
</reference>